<dbReference type="RefSeq" id="WP_021958754.1">
    <property type="nucleotide sequence ID" value="NZ_SAXZ01000015.1"/>
</dbReference>
<dbReference type="Proteomes" id="UP000322188">
    <property type="component" value="Unassembled WGS sequence"/>
</dbReference>
<comment type="caution">
    <text evidence="2">The sequence shown here is derived from an EMBL/GenBank/DDBJ whole genome shotgun (WGS) entry which is preliminary data.</text>
</comment>
<evidence type="ECO:0000313" key="2">
    <source>
        <dbReference type="EMBL" id="TXJ61773.1"/>
    </source>
</evidence>
<keyword evidence="4" id="KW-1185">Reference proteome</keyword>
<organism evidence="2 3">
    <name type="scientific">Brachyspira aalborgi</name>
    <dbReference type="NCBI Taxonomy" id="29522"/>
    <lineage>
        <taxon>Bacteria</taxon>
        <taxon>Pseudomonadati</taxon>
        <taxon>Spirochaetota</taxon>
        <taxon>Spirochaetia</taxon>
        <taxon>Brachyspirales</taxon>
        <taxon>Brachyspiraceae</taxon>
        <taxon>Brachyspira</taxon>
    </lineage>
</organism>
<dbReference type="EMBL" id="SAXZ01000015">
    <property type="protein sequence ID" value="TXJ30585.1"/>
    <property type="molecule type" value="Genomic_DNA"/>
</dbReference>
<name>A0A5C8F6F2_9SPIR</name>
<dbReference type="AlphaFoldDB" id="A0A5C8F6F2"/>
<reference evidence="3 4" key="1">
    <citation type="journal article" date="1992" name="Lakartidningen">
        <title>[Penicillin V and not amoxicillin is the first choice preparation in acute otitis].</title>
        <authorList>
            <person name="Kamme C."/>
            <person name="Lundgren K."/>
            <person name="Prellner K."/>
        </authorList>
    </citation>
    <scope>NUCLEOTIDE SEQUENCE [LARGE SCALE GENOMIC DNA]</scope>
    <source>
        <strain evidence="2 3">PC2022III</strain>
        <strain evidence="1 4">PC5099IV</strain>
    </source>
</reference>
<dbReference type="EMBL" id="SAYK01000002">
    <property type="protein sequence ID" value="TXJ61773.1"/>
    <property type="molecule type" value="Genomic_DNA"/>
</dbReference>
<evidence type="ECO:0000313" key="1">
    <source>
        <dbReference type="EMBL" id="TXJ30585.1"/>
    </source>
</evidence>
<sequence>MSNITNYDIKELGEFFNMDFYNSLSEEGKKNIFKSMLNQELRENNYYVNKYGRGQLRIYDKDIENYKNYDIIKKAGTPYRGEDNQIRPTYLSGWDFLVREYTTEYPETVEDFNKHFEDMMSKWM</sequence>
<evidence type="ECO:0000313" key="4">
    <source>
        <dbReference type="Proteomes" id="UP000322659"/>
    </source>
</evidence>
<reference evidence="2" key="2">
    <citation type="submission" date="2019-01" db="EMBL/GenBank/DDBJ databases">
        <authorList>
            <person name="Thorell K."/>
        </authorList>
    </citation>
    <scope>NUCLEOTIDE SEQUENCE</scope>
    <source>
        <strain evidence="2">PC2022III</strain>
        <strain evidence="1">PC5099IV</strain>
    </source>
</reference>
<dbReference type="Proteomes" id="UP000322659">
    <property type="component" value="Unassembled WGS sequence"/>
</dbReference>
<evidence type="ECO:0000313" key="3">
    <source>
        <dbReference type="Proteomes" id="UP000322188"/>
    </source>
</evidence>
<accession>A0A5C8F6F2</accession>
<protein>
    <submittedName>
        <fullName evidence="2">Uncharacterized protein</fullName>
    </submittedName>
</protein>
<gene>
    <name evidence="1" type="ORF">EPJ71_11590</name>
    <name evidence="2" type="ORF">EPJ74_01145</name>
</gene>
<dbReference type="GeneID" id="61065898"/>
<proteinExistence type="predicted"/>